<evidence type="ECO:0000256" key="2">
    <source>
        <dbReference type="ARBA" id="ARBA00012616"/>
    </source>
</evidence>
<protein>
    <recommendedName>
        <fullName evidence="2 7">Aminomethyltransferase</fullName>
        <ecNumber evidence="2 7">2.1.2.10</ecNumber>
    </recommendedName>
    <alternativeName>
        <fullName evidence="5 7">Glycine cleavage system T protein</fullName>
    </alternativeName>
</protein>
<feature type="binding site" evidence="8">
    <location>
        <position position="198"/>
    </location>
    <ligand>
        <name>substrate</name>
    </ligand>
</feature>
<dbReference type="Pfam" id="PF01571">
    <property type="entry name" value="GCV_T"/>
    <property type="match status" value="1"/>
</dbReference>
<comment type="catalytic activity">
    <reaction evidence="6 7">
        <text>N(6)-[(R)-S(8)-aminomethyldihydrolipoyl]-L-lysyl-[protein] + (6S)-5,6,7,8-tetrahydrofolate = N(6)-[(R)-dihydrolipoyl]-L-lysyl-[protein] + (6R)-5,10-methylene-5,6,7,8-tetrahydrofolate + NH4(+)</text>
        <dbReference type="Rhea" id="RHEA:16945"/>
        <dbReference type="Rhea" id="RHEA-COMP:10475"/>
        <dbReference type="Rhea" id="RHEA-COMP:10492"/>
        <dbReference type="ChEBI" id="CHEBI:15636"/>
        <dbReference type="ChEBI" id="CHEBI:28938"/>
        <dbReference type="ChEBI" id="CHEBI:57453"/>
        <dbReference type="ChEBI" id="CHEBI:83100"/>
        <dbReference type="ChEBI" id="CHEBI:83143"/>
        <dbReference type="EC" id="2.1.2.10"/>
    </reaction>
</comment>
<dbReference type="EMBL" id="JADINF010000085">
    <property type="protein sequence ID" value="MBO8424071.1"/>
    <property type="molecule type" value="Genomic_DNA"/>
</dbReference>
<dbReference type="EC" id="2.1.2.10" evidence="2 7"/>
<dbReference type="InterPro" id="IPR029043">
    <property type="entry name" value="GcvT/YgfZ_C"/>
</dbReference>
<keyword evidence="4 7" id="KW-0808">Transferase</keyword>
<comment type="subunit">
    <text evidence="7">The glycine cleavage system is composed of four proteins: P, T, L and H.</text>
</comment>
<evidence type="ECO:0000256" key="6">
    <source>
        <dbReference type="ARBA" id="ARBA00047665"/>
    </source>
</evidence>
<dbReference type="GO" id="GO:0008483">
    <property type="term" value="F:transaminase activity"/>
    <property type="evidence" value="ECO:0007669"/>
    <property type="project" value="UniProtKB-KW"/>
</dbReference>
<evidence type="ECO:0000259" key="10">
    <source>
        <dbReference type="Pfam" id="PF08669"/>
    </source>
</evidence>
<evidence type="ECO:0000256" key="5">
    <source>
        <dbReference type="ARBA" id="ARBA00031395"/>
    </source>
</evidence>
<dbReference type="NCBIfam" id="TIGR00528">
    <property type="entry name" value="gcvT"/>
    <property type="match status" value="1"/>
</dbReference>
<dbReference type="Pfam" id="PF08669">
    <property type="entry name" value="GCV_T_C"/>
    <property type="match status" value="1"/>
</dbReference>
<dbReference type="SUPFAM" id="SSF103025">
    <property type="entry name" value="Folate-binding domain"/>
    <property type="match status" value="1"/>
</dbReference>
<keyword evidence="3 7" id="KW-0032">Aminotransferase</keyword>
<dbReference type="InterPro" id="IPR028896">
    <property type="entry name" value="GcvT/YgfZ/DmdA"/>
</dbReference>
<feature type="domain" description="Aminomethyltransferase C-terminal" evidence="10">
    <location>
        <begin position="284"/>
        <end position="358"/>
    </location>
</feature>
<dbReference type="InterPro" id="IPR022903">
    <property type="entry name" value="GcvT_bac"/>
</dbReference>
<reference evidence="11" key="1">
    <citation type="submission" date="2020-10" db="EMBL/GenBank/DDBJ databases">
        <authorList>
            <person name="Gilroy R."/>
        </authorList>
    </citation>
    <scope>NUCLEOTIDE SEQUENCE</scope>
    <source>
        <strain evidence="11">517</strain>
    </source>
</reference>
<dbReference type="Gene3D" id="3.30.70.1400">
    <property type="entry name" value="Aminomethyltransferase beta-barrel domains"/>
    <property type="match status" value="1"/>
</dbReference>
<dbReference type="InterPro" id="IPR006223">
    <property type="entry name" value="GcvT"/>
</dbReference>
<dbReference type="GO" id="GO:0019464">
    <property type="term" value="P:glycine decarboxylation via glycine cleavage system"/>
    <property type="evidence" value="ECO:0007669"/>
    <property type="project" value="UniProtKB-UniRule"/>
</dbReference>
<dbReference type="GO" id="GO:0004047">
    <property type="term" value="F:aminomethyltransferase activity"/>
    <property type="evidence" value="ECO:0007669"/>
    <property type="project" value="UniProtKB-UniRule"/>
</dbReference>
<dbReference type="InterPro" id="IPR027266">
    <property type="entry name" value="TrmE/GcvT-like"/>
</dbReference>
<evidence type="ECO:0000256" key="1">
    <source>
        <dbReference type="ARBA" id="ARBA00008609"/>
    </source>
</evidence>
<dbReference type="InterPro" id="IPR006222">
    <property type="entry name" value="GCVT_N"/>
</dbReference>
<comment type="caution">
    <text evidence="11">The sequence shown here is derived from an EMBL/GenBank/DDBJ whole genome shotgun (WGS) entry which is preliminary data.</text>
</comment>
<dbReference type="NCBIfam" id="NF001567">
    <property type="entry name" value="PRK00389.1"/>
    <property type="match status" value="1"/>
</dbReference>
<dbReference type="AlphaFoldDB" id="A0A940DGN0"/>
<evidence type="ECO:0000256" key="8">
    <source>
        <dbReference type="PIRSR" id="PIRSR006487-1"/>
    </source>
</evidence>
<sequence length="363" mass="39506">MSERTPLYAEHIERGGVMVDFAGYELPVRYPQGIIAEHNAVRNAAGLFDVSHMGEFTLKGKDAVKALNHVLTNDFTVMDAGRVRYSLMCYPGGGAVDDVLVYKKSAEDFLIVVNAANKDKDFEWMSANLDDFEVELGDISDKVAQLALQGPRSKEILCAIADAAELPEKYYSFKENVTVGGVNALVSRTGYTGEDGYELYCAPSDALKLYDALMIAGAPYGLIPAGLGARDTLRTEAAMPLYGHELRADYPVSEAGLDFAVKYTKEDFIGKAALLSRPPQYVRIGVRVADRGIVREGTPIFTAEGEEAGIATSGTMAPSLGYAIAMLRVRREYADCELCAEVRGKRLKLARVPLPFYKAGAKN</sequence>
<dbReference type="Gene3D" id="3.30.1360.120">
    <property type="entry name" value="Probable tRNA modification gtpase trme, domain 1"/>
    <property type="match status" value="1"/>
</dbReference>
<dbReference type="Proteomes" id="UP000727857">
    <property type="component" value="Unassembled WGS sequence"/>
</dbReference>
<evidence type="ECO:0000313" key="11">
    <source>
        <dbReference type="EMBL" id="MBO8424071.1"/>
    </source>
</evidence>
<evidence type="ECO:0000256" key="4">
    <source>
        <dbReference type="ARBA" id="ARBA00022679"/>
    </source>
</evidence>
<evidence type="ECO:0000256" key="7">
    <source>
        <dbReference type="HAMAP-Rule" id="MF_00259"/>
    </source>
</evidence>
<dbReference type="PANTHER" id="PTHR43757">
    <property type="entry name" value="AMINOMETHYLTRANSFERASE"/>
    <property type="match status" value="1"/>
</dbReference>
<name>A0A940DGN0_9FIRM</name>
<dbReference type="InterPro" id="IPR013977">
    <property type="entry name" value="GcvT_C"/>
</dbReference>
<dbReference type="SUPFAM" id="SSF101790">
    <property type="entry name" value="Aminomethyltransferase beta-barrel domain"/>
    <property type="match status" value="1"/>
</dbReference>
<dbReference type="Gene3D" id="2.40.30.110">
    <property type="entry name" value="Aminomethyltransferase beta-barrel domains"/>
    <property type="match status" value="1"/>
</dbReference>
<comment type="function">
    <text evidence="7">The glycine cleavage system catalyzes the degradation of glycine.</text>
</comment>
<dbReference type="GO" id="GO:0005960">
    <property type="term" value="C:glycine cleavage complex"/>
    <property type="evidence" value="ECO:0007669"/>
    <property type="project" value="InterPro"/>
</dbReference>
<gene>
    <name evidence="7 11" type="primary">gcvT</name>
    <name evidence="11" type="ORF">IAB16_03555</name>
</gene>
<proteinExistence type="inferred from homology"/>
<evidence type="ECO:0000259" key="9">
    <source>
        <dbReference type="Pfam" id="PF01571"/>
    </source>
</evidence>
<dbReference type="PIRSF" id="PIRSF006487">
    <property type="entry name" value="GcvT"/>
    <property type="match status" value="1"/>
</dbReference>
<dbReference type="FunFam" id="3.30.70.1400:FF:000001">
    <property type="entry name" value="Aminomethyltransferase"/>
    <property type="match status" value="1"/>
</dbReference>
<evidence type="ECO:0000256" key="3">
    <source>
        <dbReference type="ARBA" id="ARBA00022576"/>
    </source>
</evidence>
<feature type="domain" description="GCVT N-terminal" evidence="9">
    <location>
        <begin position="7"/>
        <end position="265"/>
    </location>
</feature>
<organism evidence="11 12">
    <name type="scientific">Candidatus Stercoripulliclostridium pullicola</name>
    <dbReference type="NCBI Taxonomy" id="2840953"/>
    <lineage>
        <taxon>Bacteria</taxon>
        <taxon>Bacillati</taxon>
        <taxon>Bacillota</taxon>
        <taxon>Clostridia</taxon>
        <taxon>Eubacteriales</taxon>
        <taxon>Candidatus Stercoripulliclostridium</taxon>
    </lineage>
</organism>
<dbReference type="HAMAP" id="MF_00259">
    <property type="entry name" value="GcvT"/>
    <property type="match status" value="1"/>
</dbReference>
<reference evidence="11" key="2">
    <citation type="journal article" date="2021" name="PeerJ">
        <title>Extensive microbial diversity within the chicken gut microbiome revealed by metagenomics and culture.</title>
        <authorList>
            <person name="Gilroy R."/>
            <person name="Ravi A."/>
            <person name="Getino M."/>
            <person name="Pursley I."/>
            <person name="Horton D.L."/>
            <person name="Alikhan N.F."/>
            <person name="Baker D."/>
            <person name="Gharbi K."/>
            <person name="Hall N."/>
            <person name="Watson M."/>
            <person name="Adriaenssens E.M."/>
            <person name="Foster-Nyarko E."/>
            <person name="Jarju S."/>
            <person name="Secka A."/>
            <person name="Antonio M."/>
            <person name="Oren A."/>
            <person name="Chaudhuri R.R."/>
            <person name="La Ragione R."/>
            <person name="Hildebrand F."/>
            <person name="Pallen M.J."/>
        </authorList>
    </citation>
    <scope>NUCLEOTIDE SEQUENCE</scope>
    <source>
        <strain evidence="11">517</strain>
    </source>
</reference>
<dbReference type="GO" id="GO:0005829">
    <property type="term" value="C:cytosol"/>
    <property type="evidence" value="ECO:0007669"/>
    <property type="project" value="TreeGrafter"/>
</dbReference>
<dbReference type="PANTHER" id="PTHR43757:SF2">
    <property type="entry name" value="AMINOMETHYLTRANSFERASE, MITOCHONDRIAL"/>
    <property type="match status" value="1"/>
</dbReference>
<dbReference type="Gene3D" id="4.10.1250.10">
    <property type="entry name" value="Aminomethyltransferase fragment"/>
    <property type="match status" value="1"/>
</dbReference>
<evidence type="ECO:0000313" key="12">
    <source>
        <dbReference type="Proteomes" id="UP000727857"/>
    </source>
</evidence>
<comment type="similarity">
    <text evidence="1 7">Belongs to the GcvT family.</text>
</comment>
<accession>A0A940DGN0</accession>